<protein>
    <submittedName>
        <fullName evidence="6">Outer membrane protein (Porin)</fullName>
    </submittedName>
</protein>
<reference evidence="6 7" key="1">
    <citation type="submission" date="2016-10" db="EMBL/GenBank/DDBJ databases">
        <authorList>
            <person name="de Groot N.N."/>
        </authorList>
    </citation>
    <scope>NUCLEOTIDE SEQUENCE [LARGE SCALE GENOMIC DNA]</scope>
    <source>
        <strain evidence="6 7">DSM 18438</strain>
    </source>
</reference>
<dbReference type="Proteomes" id="UP000199058">
    <property type="component" value="Unassembled WGS sequence"/>
</dbReference>
<evidence type="ECO:0000256" key="2">
    <source>
        <dbReference type="ARBA" id="ARBA00022729"/>
    </source>
</evidence>
<feature type="domain" description="Porin" evidence="5">
    <location>
        <begin position="7"/>
        <end position="301"/>
    </location>
</feature>
<feature type="signal peptide" evidence="4">
    <location>
        <begin position="1"/>
        <end position="21"/>
    </location>
</feature>
<gene>
    <name evidence="6" type="ORF">SAMN05660443_1562</name>
</gene>
<dbReference type="PANTHER" id="PTHR34501:SF2">
    <property type="entry name" value="OUTER MEMBRANE PORIN F-RELATED"/>
    <property type="match status" value="1"/>
</dbReference>
<evidence type="ECO:0000259" key="5">
    <source>
        <dbReference type="Pfam" id="PF13609"/>
    </source>
</evidence>
<dbReference type="InterPro" id="IPR050298">
    <property type="entry name" value="Gram-neg_bact_OMP"/>
</dbReference>
<dbReference type="InterPro" id="IPR001702">
    <property type="entry name" value="Porin_Gram-ve"/>
</dbReference>
<dbReference type="GO" id="GO:0015288">
    <property type="term" value="F:porin activity"/>
    <property type="evidence" value="ECO:0007669"/>
    <property type="project" value="InterPro"/>
</dbReference>
<dbReference type="EMBL" id="FOLH01000003">
    <property type="protein sequence ID" value="SFC13590.1"/>
    <property type="molecule type" value="Genomic_DNA"/>
</dbReference>
<dbReference type="PANTHER" id="PTHR34501">
    <property type="entry name" value="PROTEIN YDDL-RELATED"/>
    <property type="match status" value="1"/>
</dbReference>
<evidence type="ECO:0000256" key="4">
    <source>
        <dbReference type="SAM" id="SignalP"/>
    </source>
</evidence>
<dbReference type="AlphaFoldDB" id="A0A1I1GX92"/>
<proteinExistence type="predicted"/>
<keyword evidence="2 4" id="KW-0732">Signal</keyword>
<dbReference type="GO" id="GO:0034220">
    <property type="term" value="P:monoatomic ion transmembrane transport"/>
    <property type="evidence" value="ECO:0007669"/>
    <property type="project" value="InterPro"/>
</dbReference>
<name>A0A1I1GX92_9GAMM</name>
<organism evidence="6 7">
    <name type="scientific">Marinospirillum celere</name>
    <dbReference type="NCBI Taxonomy" id="1122252"/>
    <lineage>
        <taxon>Bacteria</taxon>
        <taxon>Pseudomonadati</taxon>
        <taxon>Pseudomonadota</taxon>
        <taxon>Gammaproteobacteria</taxon>
        <taxon>Oceanospirillales</taxon>
        <taxon>Oceanospirillaceae</taxon>
        <taxon>Marinospirillum</taxon>
    </lineage>
</organism>
<dbReference type="GO" id="GO:0009279">
    <property type="term" value="C:cell outer membrane"/>
    <property type="evidence" value="ECO:0007669"/>
    <property type="project" value="UniProtKB-SubCell"/>
</dbReference>
<dbReference type="STRING" id="1122252.SAMN05660443_1562"/>
<evidence type="ECO:0000313" key="7">
    <source>
        <dbReference type="Proteomes" id="UP000199058"/>
    </source>
</evidence>
<feature type="chain" id="PRO_5011509501" evidence="4">
    <location>
        <begin position="22"/>
        <end position="320"/>
    </location>
</feature>
<dbReference type="Pfam" id="PF13609">
    <property type="entry name" value="Porin_4"/>
    <property type="match status" value="1"/>
</dbReference>
<comment type="subcellular location">
    <subcellularLocation>
        <location evidence="1">Cell outer membrane</location>
        <topology evidence="1">Multi-pass membrane protein</topology>
    </subcellularLocation>
</comment>
<accession>A0A1I1GX92</accession>
<evidence type="ECO:0000313" key="6">
    <source>
        <dbReference type="EMBL" id="SFC13590.1"/>
    </source>
</evidence>
<dbReference type="SUPFAM" id="SSF56935">
    <property type="entry name" value="Porins"/>
    <property type="match status" value="1"/>
</dbReference>
<keyword evidence="3" id="KW-0472">Membrane</keyword>
<dbReference type="InterPro" id="IPR023614">
    <property type="entry name" value="Porin_dom_sf"/>
</dbReference>
<dbReference type="RefSeq" id="WP_177203510.1">
    <property type="nucleotide sequence ID" value="NZ_FOLH01000003.1"/>
</dbReference>
<dbReference type="Gene3D" id="2.40.160.10">
    <property type="entry name" value="Porin"/>
    <property type="match status" value="1"/>
</dbReference>
<sequence>MKKTLLASAVVASLAAGAAQAATIYESDNGNTKVDSYGRVITALVADDGDNSIDDLGSRIGFRASDKINDDLTAFARVEFRFQGDERRRGSDTGNDRIFNDLRNTYVGVQGDFGKVTFGNFDSIYFQSVSHVMDLFENAGYRALNAGSQNARGDTVAFETADLGGMQFGVSAKHYAEGATNSGDEEWNLMAYGEFTMIDNLTFAVAFDQNNEDAEGGEDPILGASASYSMDDLTASVLFETSGDLLHLAAGGSYAYGSGDLYGMVSFLDDGDENGLDIAVGANYKFSRAFRTFGELAVGNDKVSGIGDKNIITVGARYDW</sequence>
<dbReference type="InterPro" id="IPR033900">
    <property type="entry name" value="Gram_neg_porin_domain"/>
</dbReference>
<dbReference type="CDD" id="cd00342">
    <property type="entry name" value="gram_neg_porins"/>
    <property type="match status" value="1"/>
</dbReference>
<keyword evidence="7" id="KW-1185">Reference proteome</keyword>
<evidence type="ECO:0000256" key="1">
    <source>
        <dbReference type="ARBA" id="ARBA00004571"/>
    </source>
</evidence>
<evidence type="ECO:0000256" key="3">
    <source>
        <dbReference type="ARBA" id="ARBA00023136"/>
    </source>
</evidence>
<dbReference type="PRINTS" id="PR00182">
    <property type="entry name" value="ECOLNEIPORIN"/>
</dbReference>